<dbReference type="STRING" id="1434104.MCMEM_0976"/>
<dbReference type="KEGG" id="mmet:MCMEM_0976"/>
<evidence type="ECO:0000313" key="3">
    <source>
        <dbReference type="Proteomes" id="UP000033048"/>
    </source>
</evidence>
<keyword evidence="1" id="KW-0812">Transmembrane</keyword>
<dbReference type="EMBL" id="CP009518">
    <property type="protein sequence ID" value="AKB85029.1"/>
    <property type="molecule type" value="Genomic_DNA"/>
</dbReference>
<name>A0A0E3X087_METMT</name>
<protein>
    <submittedName>
        <fullName evidence="2">Monomethylamine permease</fullName>
    </submittedName>
</protein>
<evidence type="ECO:0000313" key="2">
    <source>
        <dbReference type="EMBL" id="AKB85029.1"/>
    </source>
</evidence>
<dbReference type="AlphaFoldDB" id="A0A0E3X087"/>
<reference evidence="2 3" key="1">
    <citation type="submission" date="2014-07" db="EMBL/GenBank/DDBJ databases">
        <title>Methanogenic archaea and the global carbon cycle.</title>
        <authorList>
            <person name="Henriksen J.R."/>
            <person name="Luke J."/>
            <person name="Reinhart S."/>
            <person name="Benedict M.N."/>
            <person name="Youngblut N.D."/>
            <person name="Metcalf M.E."/>
            <person name="Whitaker R.J."/>
            <person name="Metcalf W.W."/>
        </authorList>
    </citation>
    <scope>NUCLEOTIDE SEQUENCE [LARGE SCALE GENOMIC DNA]</scope>
    <source>
        <strain evidence="2 3">MM1</strain>
    </source>
</reference>
<feature type="transmembrane region" description="Helical" evidence="1">
    <location>
        <begin position="15"/>
        <end position="37"/>
    </location>
</feature>
<dbReference type="GeneID" id="24893504"/>
<proteinExistence type="predicted"/>
<organism evidence="2 3">
    <name type="scientific">Methanococcoides methylutens MM1</name>
    <dbReference type="NCBI Taxonomy" id="1434104"/>
    <lineage>
        <taxon>Archaea</taxon>
        <taxon>Methanobacteriati</taxon>
        <taxon>Methanobacteriota</taxon>
        <taxon>Stenosarchaea group</taxon>
        <taxon>Methanomicrobia</taxon>
        <taxon>Methanosarcinales</taxon>
        <taxon>Methanosarcinaceae</taxon>
        <taxon>Methanococcoides</taxon>
    </lineage>
</organism>
<dbReference type="HOGENOM" id="CLU_181222_0_0_2"/>
<dbReference type="OrthoDB" id="124638at2157"/>
<keyword evidence="1" id="KW-0472">Membrane</keyword>
<dbReference type="RefSeq" id="WP_048205171.1">
    <property type="nucleotide sequence ID" value="NZ_CP009518.1"/>
</dbReference>
<keyword evidence="1" id="KW-1133">Transmembrane helix</keyword>
<sequence>MVNKIKYHNDLKKDAGVIIVVLGLMFFSEIFVFYKIISTLWDAVPEVQTIFPVYLLFLILLLSIETIGCITVYKSIKEHMYDFNYYD</sequence>
<evidence type="ECO:0000256" key="1">
    <source>
        <dbReference type="SAM" id="Phobius"/>
    </source>
</evidence>
<feature type="transmembrane region" description="Helical" evidence="1">
    <location>
        <begin position="49"/>
        <end position="73"/>
    </location>
</feature>
<dbReference type="Proteomes" id="UP000033048">
    <property type="component" value="Chromosome"/>
</dbReference>
<gene>
    <name evidence="2" type="ORF">MCMEM_0976</name>
</gene>
<keyword evidence="3" id="KW-1185">Reference proteome</keyword>
<accession>A0A0E3X087</accession>